<dbReference type="RefSeq" id="WP_067447239.1">
    <property type="nucleotide sequence ID" value="NZ_SMFR01000002.1"/>
</dbReference>
<reference evidence="3 4" key="1">
    <citation type="submission" date="2019-03" db="EMBL/GenBank/DDBJ databases">
        <title>Genomic Encyclopedia of Type Strains, Phase IV (KMG-IV): sequencing the most valuable type-strain genomes for metagenomic binning, comparative biology and taxonomic classification.</title>
        <authorList>
            <person name="Goeker M."/>
        </authorList>
    </citation>
    <scope>NUCLEOTIDE SEQUENCE [LARGE SCALE GENOMIC DNA]</scope>
    <source>
        <strain evidence="3 4">DSM 44684</strain>
    </source>
</reference>
<proteinExistence type="predicted"/>
<feature type="region of interest" description="Disordered" evidence="1">
    <location>
        <begin position="858"/>
        <end position="927"/>
    </location>
</feature>
<evidence type="ECO:0000256" key="1">
    <source>
        <dbReference type="SAM" id="MobiDB-lite"/>
    </source>
</evidence>
<gene>
    <name evidence="3" type="ORF">DFR71_3792</name>
</gene>
<feature type="region of interest" description="Disordered" evidence="1">
    <location>
        <begin position="386"/>
        <end position="478"/>
    </location>
</feature>
<keyword evidence="4" id="KW-1185">Reference proteome</keyword>
<sequence length="927" mass="98660">MSLHWPSELRLLTYVIGQVWPDGDEDKMFAMAQGWLDAAAVMESSVAPALRAAEQQALRGYVSGSGRAFIATELDKLVVGEQSIEQLAANFRQIGTSTRHAATTIEETKIMIILSVTMLAAQIAGAWLWPPTAPAVEAAAIGATRATVYRVSNRALAVIGEIPHLGEQLVKVLRYLPRLSDEPGRVARILAQRPTAVAARATPGLYEGFVGAGLRGTTARALAELPADTVKFLLEKGINNVIVSGGLDVMVQGIQLAEGHRDEFNTTELGMSIAASVGGWYAGALVATHVGRFGAKFLTGLGKDPTAGLWGAGLGMAAGTVPTVVSTLVGGGIAAGFTGSFDPTVGLIGALSANSIMGLQRGYIGMRGLEPAATRGDDGVIIATDRALGRTRTDGGAGSADQPDGNGRPTTLAQPPEAPTKSTSELIQEVRARDVSGYREARDRDHAAMRSDTPPAQPRAHRDAHLAEQRSTISELSRSQRAVLNAELDQVRARSRATTPDDPALTFATERLGAAQLADARVRSDVERALSDSAAPAPVSASRARTDAEASDTIASTELPPHRRAESGEDQAITPAPRRDTDMPEDSADVAGSETTPPQRDRASSSHHESHARRRSTDDGSAEHDSTGDRRRSTDDDSTAESAPRRSTADDSTDAPLSRAAEAELANADGRIADLKAAQVNSARALDQANARGLEQATTRRDLARADLAHAKRLNDADNEMLVRRRGDEESAPDELRPTMRAAITDLERQIAARDRHIDDTAARVAIAEQQLSTVRAPLDRAADEQDRAMAAARKAVGDLPSPSRGEGEQFTNHAARLRAELDELTTTHDNWRIESGVAQRRIEAELAALDASSRTERSMIDGGYMSGKPRPRKLPLDHTMPDPFSAPLPPAGFDFWLTGGPDAQPTPLPTDDEHPDPEPDQPPEPD</sequence>
<evidence type="ECO:0000313" key="4">
    <source>
        <dbReference type="Proteomes" id="UP000294856"/>
    </source>
</evidence>
<name>A0A4R1FSC4_9NOCA</name>
<dbReference type="Proteomes" id="UP000294856">
    <property type="component" value="Unassembled WGS sequence"/>
</dbReference>
<evidence type="ECO:0000313" key="3">
    <source>
        <dbReference type="EMBL" id="TCJ97743.1"/>
    </source>
</evidence>
<evidence type="ECO:0000259" key="2">
    <source>
        <dbReference type="Pfam" id="PF25547"/>
    </source>
</evidence>
<dbReference type="EMBL" id="SMFR01000002">
    <property type="protein sequence ID" value="TCJ97743.1"/>
    <property type="molecule type" value="Genomic_DNA"/>
</dbReference>
<organism evidence="3 4">
    <name type="scientific">Nocardia alba</name>
    <dbReference type="NCBI Taxonomy" id="225051"/>
    <lineage>
        <taxon>Bacteria</taxon>
        <taxon>Bacillati</taxon>
        <taxon>Actinomycetota</taxon>
        <taxon>Actinomycetes</taxon>
        <taxon>Mycobacteriales</taxon>
        <taxon>Nocardiaceae</taxon>
        <taxon>Nocardia</taxon>
    </lineage>
</organism>
<dbReference type="STRING" id="1210063.GCA_001612665_01449"/>
<feature type="compositionally biased region" description="Polar residues" evidence="1">
    <location>
        <begin position="469"/>
        <end position="478"/>
    </location>
</feature>
<dbReference type="InterPro" id="IPR057746">
    <property type="entry name" value="CpnT-like_N"/>
</dbReference>
<dbReference type="OrthoDB" id="2677932at2"/>
<dbReference type="AlphaFoldDB" id="A0A4R1FSC4"/>
<feature type="compositionally biased region" description="Low complexity" evidence="1">
    <location>
        <begin position="531"/>
        <end position="543"/>
    </location>
</feature>
<accession>A0A4R1FSC4</accession>
<feature type="region of interest" description="Disordered" evidence="1">
    <location>
        <begin position="529"/>
        <end position="662"/>
    </location>
</feature>
<feature type="compositionally biased region" description="Acidic residues" evidence="1">
    <location>
        <begin position="914"/>
        <end position="927"/>
    </location>
</feature>
<feature type="compositionally biased region" description="Basic and acidic residues" evidence="1">
    <location>
        <begin position="428"/>
        <end position="449"/>
    </location>
</feature>
<comment type="caution">
    <text evidence="3">The sequence shown here is derived from an EMBL/GenBank/DDBJ whole genome shotgun (WGS) entry which is preliminary data.</text>
</comment>
<feature type="domain" description="Outer membrane channel protein CpnT-like N-terminal" evidence="2">
    <location>
        <begin position="13"/>
        <end position="140"/>
    </location>
</feature>
<protein>
    <recommendedName>
        <fullName evidence="2">Outer membrane channel protein CpnT-like N-terminal domain-containing protein</fullName>
    </recommendedName>
</protein>
<feature type="compositionally biased region" description="Basic and acidic residues" evidence="1">
    <location>
        <begin position="599"/>
        <end position="635"/>
    </location>
</feature>
<dbReference type="Pfam" id="PF25547">
    <property type="entry name" value="WXG100_2"/>
    <property type="match status" value="1"/>
</dbReference>